<evidence type="ECO:0000256" key="2">
    <source>
        <dbReference type="ARBA" id="ARBA00022448"/>
    </source>
</evidence>
<dbReference type="PANTHER" id="PTHR42718:SF46">
    <property type="entry name" value="BLR6921 PROTEIN"/>
    <property type="match status" value="1"/>
</dbReference>
<dbReference type="EMBL" id="UPPP01000094">
    <property type="protein sequence ID" value="VBB08740.1"/>
    <property type="molecule type" value="Genomic_DNA"/>
</dbReference>
<dbReference type="AlphaFoldDB" id="A0A498RD03"/>
<feature type="transmembrane region" description="Helical" evidence="7">
    <location>
        <begin position="331"/>
        <end position="349"/>
    </location>
</feature>
<feature type="transmembrane region" description="Helical" evidence="7">
    <location>
        <begin position="138"/>
        <end position="163"/>
    </location>
</feature>
<feature type="transmembrane region" description="Helical" evidence="7">
    <location>
        <begin position="224"/>
        <end position="247"/>
    </location>
</feature>
<dbReference type="RefSeq" id="WP_207858125.1">
    <property type="nucleotide sequence ID" value="NZ_UPPP01000094.1"/>
</dbReference>
<dbReference type="InterPro" id="IPR011701">
    <property type="entry name" value="MFS"/>
</dbReference>
<feature type="transmembrane region" description="Helical" evidence="7">
    <location>
        <begin position="199"/>
        <end position="218"/>
    </location>
</feature>
<keyword evidence="5 7" id="KW-1133">Transmembrane helix</keyword>
<feature type="transmembrane region" description="Helical" evidence="7">
    <location>
        <begin position="355"/>
        <end position="374"/>
    </location>
</feature>
<dbReference type="InterPro" id="IPR020846">
    <property type="entry name" value="MFS_dom"/>
</dbReference>
<keyword evidence="6 7" id="KW-0472">Membrane</keyword>
<dbReference type="PROSITE" id="PS50850">
    <property type="entry name" value="MFS"/>
    <property type="match status" value="1"/>
</dbReference>
<dbReference type="GO" id="GO:0005886">
    <property type="term" value="C:plasma membrane"/>
    <property type="evidence" value="ECO:0007669"/>
    <property type="project" value="UniProtKB-SubCell"/>
</dbReference>
<feature type="transmembrane region" description="Helical" evidence="7">
    <location>
        <begin position="259"/>
        <end position="283"/>
    </location>
</feature>
<gene>
    <name evidence="9" type="ORF">LUCI_4018</name>
</gene>
<keyword evidence="10" id="KW-1185">Reference proteome</keyword>
<protein>
    <submittedName>
        <fullName evidence="9">Tetracycline resistance protein tetb signature</fullName>
    </submittedName>
</protein>
<name>A0A498RD03_9FIRM</name>
<keyword evidence="3" id="KW-1003">Cell membrane</keyword>
<feature type="transmembrane region" description="Helical" evidence="7">
    <location>
        <begin position="49"/>
        <end position="68"/>
    </location>
</feature>
<sequence length="469" mass="49591">MEQAQQLPHHRWLIFGVTATGTFMATLDASIVNVTLPIISGSLKANLPLVQWVVSAYLLTISSLLPLFGRAGDMFGRKKIYTLGFLIFTGSSAFCGTSSTIWMLIGSRVIQAIGASMLMANAPAIVSTTFPGKERGRALGMIGTVVALGSMVGPGLGGLMVGAWGWQSIFYLNLPIGLLGYTLGQIFLPVEGTRQGETFDFTGAALFATGMVSLLFLLSHGQEWGWQSPLIGIGSVLTVIMLTLFIYHERRTAHPMIDLSLFGYWPFLAGNLSGLLSFMAMFSNAMLLPFYLHTILALNPSRIGLLMTMFPIVMAVVAPLSGYASEKINPMLLTTAGMGVMAIGLVYLANLGSFAAMWQVALGQAILGAGNGLFQSPNNNSVLSSVHPAKLGLASGISALVRNVGMVSGIAVAISVFEFRRHAVLQGGIGSEASAFLAAYQAALLVGAGFAAIAALISLNRKGYMSHRP</sequence>
<dbReference type="Gene3D" id="1.20.1250.20">
    <property type="entry name" value="MFS general substrate transporter like domains"/>
    <property type="match status" value="1"/>
</dbReference>
<evidence type="ECO:0000256" key="4">
    <source>
        <dbReference type="ARBA" id="ARBA00022692"/>
    </source>
</evidence>
<dbReference type="GO" id="GO:0022857">
    <property type="term" value="F:transmembrane transporter activity"/>
    <property type="evidence" value="ECO:0007669"/>
    <property type="project" value="InterPro"/>
</dbReference>
<feature type="transmembrane region" description="Helical" evidence="7">
    <location>
        <begin position="303"/>
        <end position="324"/>
    </location>
</feature>
<organism evidence="9 10">
    <name type="scientific">Lucifera butyrica</name>
    <dbReference type="NCBI Taxonomy" id="1351585"/>
    <lineage>
        <taxon>Bacteria</taxon>
        <taxon>Bacillati</taxon>
        <taxon>Bacillota</taxon>
        <taxon>Negativicutes</taxon>
        <taxon>Veillonellales</taxon>
        <taxon>Veillonellaceae</taxon>
        <taxon>Lucifera</taxon>
    </lineage>
</organism>
<evidence type="ECO:0000256" key="7">
    <source>
        <dbReference type="SAM" id="Phobius"/>
    </source>
</evidence>
<dbReference type="SUPFAM" id="SSF103473">
    <property type="entry name" value="MFS general substrate transporter"/>
    <property type="match status" value="1"/>
</dbReference>
<dbReference type="InterPro" id="IPR004638">
    <property type="entry name" value="EmrB-like"/>
</dbReference>
<dbReference type="Pfam" id="PF07690">
    <property type="entry name" value="MFS_1"/>
    <property type="match status" value="1"/>
</dbReference>
<evidence type="ECO:0000313" key="10">
    <source>
        <dbReference type="Proteomes" id="UP000277811"/>
    </source>
</evidence>
<evidence type="ECO:0000256" key="3">
    <source>
        <dbReference type="ARBA" id="ARBA00022475"/>
    </source>
</evidence>
<dbReference type="NCBIfam" id="TIGR00711">
    <property type="entry name" value="efflux_EmrB"/>
    <property type="match status" value="1"/>
</dbReference>
<feature type="transmembrane region" description="Helical" evidence="7">
    <location>
        <begin position="80"/>
        <end position="103"/>
    </location>
</feature>
<dbReference type="PRINTS" id="PR01036">
    <property type="entry name" value="TCRTETB"/>
</dbReference>
<dbReference type="PANTHER" id="PTHR42718">
    <property type="entry name" value="MAJOR FACILITATOR SUPERFAMILY MULTIDRUG TRANSPORTER MFSC"/>
    <property type="match status" value="1"/>
</dbReference>
<evidence type="ECO:0000259" key="8">
    <source>
        <dbReference type="PROSITE" id="PS50850"/>
    </source>
</evidence>
<feature type="transmembrane region" description="Helical" evidence="7">
    <location>
        <begin position="437"/>
        <end position="459"/>
    </location>
</feature>
<proteinExistence type="predicted"/>
<evidence type="ECO:0000256" key="1">
    <source>
        <dbReference type="ARBA" id="ARBA00004651"/>
    </source>
</evidence>
<feature type="transmembrane region" description="Helical" evidence="7">
    <location>
        <begin position="109"/>
        <end position="126"/>
    </location>
</feature>
<feature type="domain" description="Major facilitator superfamily (MFS) profile" evidence="8">
    <location>
        <begin position="14"/>
        <end position="466"/>
    </location>
</feature>
<accession>A0A498RD03</accession>
<dbReference type="Proteomes" id="UP000277811">
    <property type="component" value="Unassembled WGS sequence"/>
</dbReference>
<evidence type="ECO:0000256" key="6">
    <source>
        <dbReference type="ARBA" id="ARBA00023136"/>
    </source>
</evidence>
<feature type="transmembrane region" description="Helical" evidence="7">
    <location>
        <begin position="12"/>
        <end position="37"/>
    </location>
</feature>
<feature type="transmembrane region" description="Helical" evidence="7">
    <location>
        <begin position="395"/>
        <end position="417"/>
    </location>
</feature>
<dbReference type="Gene3D" id="1.20.1720.10">
    <property type="entry name" value="Multidrug resistance protein D"/>
    <property type="match status" value="1"/>
</dbReference>
<evidence type="ECO:0000313" key="9">
    <source>
        <dbReference type="EMBL" id="VBB08740.1"/>
    </source>
</evidence>
<feature type="transmembrane region" description="Helical" evidence="7">
    <location>
        <begin position="169"/>
        <end position="187"/>
    </location>
</feature>
<dbReference type="CDD" id="cd17321">
    <property type="entry name" value="MFS_MMR_MDR_like"/>
    <property type="match status" value="1"/>
</dbReference>
<reference evidence="9 10" key="1">
    <citation type="submission" date="2018-06" db="EMBL/GenBank/DDBJ databases">
        <authorList>
            <person name="Strepis N."/>
        </authorList>
    </citation>
    <scope>NUCLEOTIDE SEQUENCE [LARGE SCALE GENOMIC DNA]</scope>
    <source>
        <strain evidence="9">LUCI</strain>
    </source>
</reference>
<dbReference type="InterPro" id="IPR036259">
    <property type="entry name" value="MFS_trans_sf"/>
</dbReference>
<keyword evidence="4 7" id="KW-0812">Transmembrane</keyword>
<comment type="subcellular location">
    <subcellularLocation>
        <location evidence="1">Cell membrane</location>
        <topology evidence="1">Multi-pass membrane protein</topology>
    </subcellularLocation>
</comment>
<evidence type="ECO:0000256" key="5">
    <source>
        <dbReference type="ARBA" id="ARBA00022989"/>
    </source>
</evidence>
<keyword evidence="2" id="KW-0813">Transport</keyword>